<name>A0A2K3YP48_9STAP</name>
<keyword evidence="6" id="KW-0732">Signal</keyword>
<gene>
    <name evidence="7" type="ORF">CD122_06630</name>
</gene>
<evidence type="ECO:0000313" key="7">
    <source>
        <dbReference type="EMBL" id="PNZ27377.1"/>
    </source>
</evidence>
<dbReference type="Proteomes" id="UP000242752">
    <property type="component" value="Unassembled WGS sequence"/>
</dbReference>
<comment type="subcellular location">
    <subcellularLocation>
        <location evidence="1">Membrane</location>
    </subcellularLocation>
</comment>
<evidence type="ECO:0000256" key="2">
    <source>
        <dbReference type="ARBA" id="ARBA00022692"/>
    </source>
</evidence>
<keyword evidence="2" id="KW-0812">Transmembrane</keyword>
<feature type="signal peptide" evidence="6">
    <location>
        <begin position="1"/>
        <end position="22"/>
    </location>
</feature>
<proteinExistence type="predicted"/>
<sequence length="101" mass="11465">MNKSMILRTAFLILALVNQWLANHNMSPLPTSEDDINTLILTGAALWTWYKDNPVTKEGVWANQKLKKYKAEKQYSKATGQAPIKHKVDASSPYDMTDQNI</sequence>
<evidence type="ECO:0000256" key="5">
    <source>
        <dbReference type="SAM" id="MobiDB-lite"/>
    </source>
</evidence>
<evidence type="ECO:0000256" key="6">
    <source>
        <dbReference type="SAM" id="SignalP"/>
    </source>
</evidence>
<feature type="region of interest" description="Disordered" evidence="5">
    <location>
        <begin position="80"/>
        <end position="101"/>
    </location>
</feature>
<dbReference type="AlphaFoldDB" id="A0A2K3YP48"/>
<keyword evidence="8" id="KW-1185">Reference proteome</keyword>
<organism evidence="7 8">
    <name type="scientific">Staphylococcus rostri</name>
    <dbReference type="NCBI Taxonomy" id="522262"/>
    <lineage>
        <taxon>Bacteria</taxon>
        <taxon>Bacillati</taxon>
        <taxon>Bacillota</taxon>
        <taxon>Bacilli</taxon>
        <taxon>Bacillales</taxon>
        <taxon>Staphylococcaceae</taxon>
        <taxon>Staphylococcus</taxon>
    </lineage>
</organism>
<comment type="caution">
    <text evidence="7">The sequence shown here is derived from an EMBL/GenBank/DDBJ whole genome shotgun (WGS) entry which is preliminary data.</text>
</comment>
<protein>
    <submittedName>
        <fullName evidence="7">Phage holin</fullName>
    </submittedName>
</protein>
<dbReference type="RefSeq" id="WP_103358210.1">
    <property type="nucleotide sequence ID" value="NZ_PPRF01000039.1"/>
</dbReference>
<keyword evidence="3" id="KW-1133">Transmembrane helix</keyword>
<reference evidence="7 8" key="1">
    <citation type="submission" date="2017-08" db="EMBL/GenBank/DDBJ databases">
        <title>Draft genome sequences of 64 type strains of genus Staph aureus.</title>
        <authorList>
            <person name="Cole K."/>
            <person name="Golubchik T."/>
            <person name="Russell J."/>
            <person name="Foster D."/>
            <person name="Llewelyn M."/>
            <person name="Wilson D."/>
            <person name="Crook D."/>
            <person name="Paul J."/>
        </authorList>
    </citation>
    <scope>NUCLEOTIDE SEQUENCE [LARGE SCALE GENOMIC DNA]</scope>
    <source>
        <strain evidence="7 8">DSM 21968</strain>
    </source>
</reference>
<dbReference type="OrthoDB" id="2405362at2"/>
<evidence type="ECO:0000256" key="3">
    <source>
        <dbReference type="ARBA" id="ARBA00022989"/>
    </source>
</evidence>
<dbReference type="InterPro" id="IPR006479">
    <property type="entry name" value="Holin"/>
</dbReference>
<feature type="chain" id="PRO_5014393601" evidence="6">
    <location>
        <begin position="23"/>
        <end position="101"/>
    </location>
</feature>
<accession>A0A2K3YP48</accession>
<evidence type="ECO:0000256" key="1">
    <source>
        <dbReference type="ARBA" id="ARBA00004370"/>
    </source>
</evidence>
<dbReference type="Pfam" id="PF04688">
    <property type="entry name" value="Holin_SPP1"/>
    <property type="match status" value="1"/>
</dbReference>
<dbReference type="GO" id="GO:0016020">
    <property type="term" value="C:membrane"/>
    <property type="evidence" value="ECO:0007669"/>
    <property type="project" value="UniProtKB-SubCell"/>
</dbReference>
<keyword evidence="4" id="KW-0472">Membrane</keyword>
<dbReference type="EMBL" id="PPRF01000039">
    <property type="protein sequence ID" value="PNZ27377.1"/>
    <property type="molecule type" value="Genomic_DNA"/>
</dbReference>
<evidence type="ECO:0000256" key="4">
    <source>
        <dbReference type="ARBA" id="ARBA00023136"/>
    </source>
</evidence>
<evidence type="ECO:0000313" key="8">
    <source>
        <dbReference type="Proteomes" id="UP000242752"/>
    </source>
</evidence>
<dbReference type="NCBIfam" id="TIGR01592">
    <property type="entry name" value="holin_SPP1"/>
    <property type="match status" value="1"/>
</dbReference>